<dbReference type="GO" id="GO:0030170">
    <property type="term" value="F:pyridoxal phosphate binding"/>
    <property type="evidence" value="ECO:0007669"/>
    <property type="project" value="InterPro"/>
</dbReference>
<dbReference type="EMBL" id="CAJVPJ010000234">
    <property type="protein sequence ID" value="CAG8499366.1"/>
    <property type="molecule type" value="Genomic_DNA"/>
</dbReference>
<dbReference type="Proteomes" id="UP000789572">
    <property type="component" value="Unassembled WGS sequence"/>
</dbReference>
<dbReference type="InterPro" id="IPR005303">
    <property type="entry name" value="MOCOS_middle"/>
</dbReference>
<reference evidence="2" key="1">
    <citation type="submission" date="2021-06" db="EMBL/GenBank/DDBJ databases">
        <authorList>
            <person name="Kallberg Y."/>
            <person name="Tangrot J."/>
            <person name="Rosling A."/>
        </authorList>
    </citation>
    <scope>NUCLEOTIDE SEQUENCE</scope>
    <source>
        <strain evidence="2">IA702</strain>
    </source>
</reference>
<dbReference type="GO" id="GO:0003824">
    <property type="term" value="F:catalytic activity"/>
    <property type="evidence" value="ECO:0007669"/>
    <property type="project" value="InterPro"/>
</dbReference>
<evidence type="ECO:0000313" key="2">
    <source>
        <dbReference type="EMBL" id="CAG8499366.1"/>
    </source>
</evidence>
<protein>
    <submittedName>
        <fullName evidence="2">11140_t:CDS:1</fullName>
    </submittedName>
</protein>
<evidence type="ECO:0000259" key="1">
    <source>
        <dbReference type="PROSITE" id="PS51340"/>
    </source>
</evidence>
<organism evidence="2 3">
    <name type="scientific">Paraglomus occultum</name>
    <dbReference type="NCBI Taxonomy" id="144539"/>
    <lineage>
        <taxon>Eukaryota</taxon>
        <taxon>Fungi</taxon>
        <taxon>Fungi incertae sedis</taxon>
        <taxon>Mucoromycota</taxon>
        <taxon>Glomeromycotina</taxon>
        <taxon>Glomeromycetes</taxon>
        <taxon>Paraglomerales</taxon>
        <taxon>Paraglomeraceae</taxon>
        <taxon>Paraglomus</taxon>
    </lineage>
</organism>
<dbReference type="Pfam" id="PF03473">
    <property type="entry name" value="MOSC"/>
    <property type="match status" value="1"/>
</dbReference>
<dbReference type="GO" id="GO:0030151">
    <property type="term" value="F:molybdenum ion binding"/>
    <property type="evidence" value="ECO:0007669"/>
    <property type="project" value="InterPro"/>
</dbReference>
<dbReference type="AlphaFoldDB" id="A0A9N8ZKY3"/>
<feature type="domain" description="MOSC" evidence="1">
    <location>
        <begin position="79"/>
        <end position="249"/>
    </location>
</feature>
<proteinExistence type="predicted"/>
<gene>
    <name evidence="2" type="ORF">POCULU_LOCUS2490</name>
</gene>
<dbReference type="InterPro" id="IPR011037">
    <property type="entry name" value="Pyrv_Knase-like_insert_dom_sf"/>
</dbReference>
<dbReference type="PANTHER" id="PTHR14237:SF19">
    <property type="entry name" value="MITOCHONDRIAL AMIDOXIME REDUCING COMPONENT 1"/>
    <property type="match status" value="1"/>
</dbReference>
<keyword evidence="3" id="KW-1185">Reference proteome</keyword>
<dbReference type="Pfam" id="PF03476">
    <property type="entry name" value="MOSC_N"/>
    <property type="match status" value="1"/>
</dbReference>
<name>A0A9N8ZKY3_9GLOM</name>
<dbReference type="SUPFAM" id="SSF141673">
    <property type="entry name" value="MOSC N-terminal domain-like"/>
    <property type="match status" value="1"/>
</dbReference>
<comment type="caution">
    <text evidence="2">The sequence shown here is derived from an EMBL/GenBank/DDBJ whole genome shotgun (WGS) entry which is preliminary data.</text>
</comment>
<dbReference type="InterPro" id="IPR005302">
    <property type="entry name" value="MoCF_Sase_C"/>
</dbReference>
<dbReference type="PANTHER" id="PTHR14237">
    <property type="entry name" value="MOLYBDOPTERIN COFACTOR SULFURASE MOSC"/>
    <property type="match status" value="1"/>
</dbReference>
<sequence>NENKFLSQRSFPKMAMITPRFEVNDNGDISELVLSAKGVEKELRLPLDVKTSLESNDKLEVKIWNDVVPVYDCGKEASTWISSFLGTSATLVVKPDEHVRSITKNLPSPNELAYRPQVAFADSFPFLLISEESLTDLNSRLDSPVNMRNFRPNIVVKGCNAPYEEDTWKEIVIGEDRENIFYVTCRSTRCTVPNVNPDTGERKSNQPLKTLMSYRRVDKGAIYKACFGMNVLHSKPGTLISIGDQIEIISTGEHMREPG</sequence>
<dbReference type="SUPFAM" id="SSF50800">
    <property type="entry name" value="PK beta-barrel domain-like"/>
    <property type="match status" value="1"/>
</dbReference>
<dbReference type="OrthoDB" id="17255at2759"/>
<evidence type="ECO:0000313" key="3">
    <source>
        <dbReference type="Proteomes" id="UP000789572"/>
    </source>
</evidence>
<feature type="non-terminal residue" evidence="2">
    <location>
        <position position="1"/>
    </location>
</feature>
<accession>A0A9N8ZKY3</accession>
<dbReference type="PROSITE" id="PS51340">
    <property type="entry name" value="MOSC"/>
    <property type="match status" value="1"/>
</dbReference>